<protein>
    <submittedName>
        <fullName evidence="2">Uncharacterized protein</fullName>
    </submittedName>
</protein>
<reference evidence="2" key="1">
    <citation type="submission" date="2022-11" db="UniProtKB">
        <authorList>
            <consortium name="WormBaseParasite"/>
        </authorList>
    </citation>
    <scope>IDENTIFICATION</scope>
</reference>
<dbReference type="WBParaSite" id="jg20194">
    <property type="protein sequence ID" value="jg20194"/>
    <property type="gene ID" value="jg20194"/>
</dbReference>
<dbReference type="AlphaFoldDB" id="A0A915DJP6"/>
<name>A0A915DJP6_9BILA</name>
<keyword evidence="1" id="KW-1185">Reference proteome</keyword>
<evidence type="ECO:0000313" key="1">
    <source>
        <dbReference type="Proteomes" id="UP000887574"/>
    </source>
</evidence>
<accession>A0A915DJP6</accession>
<sequence>MNSDDEVTSSEEDGNRQGLDTDQILEEVHSQEFYHTLANPEIKFVVGSQVNGKPYLLHNGFSNLGGHLSLREERKGLCKMEVVMRGGLYIQETTGEHNHFANAVEIEKFELYDRAYNILKANPNKQSRQLYYESCVQEDGTTVSDQCIRLVKYESFRSRMGDFRAFLKGHPSIILIHLSMVYYL</sequence>
<dbReference type="Proteomes" id="UP000887574">
    <property type="component" value="Unplaced"/>
</dbReference>
<evidence type="ECO:0000313" key="2">
    <source>
        <dbReference type="WBParaSite" id="jg20194"/>
    </source>
</evidence>
<proteinExistence type="predicted"/>
<organism evidence="1 2">
    <name type="scientific">Ditylenchus dipsaci</name>
    <dbReference type="NCBI Taxonomy" id="166011"/>
    <lineage>
        <taxon>Eukaryota</taxon>
        <taxon>Metazoa</taxon>
        <taxon>Ecdysozoa</taxon>
        <taxon>Nematoda</taxon>
        <taxon>Chromadorea</taxon>
        <taxon>Rhabditida</taxon>
        <taxon>Tylenchina</taxon>
        <taxon>Tylenchomorpha</taxon>
        <taxon>Sphaerularioidea</taxon>
        <taxon>Anguinidae</taxon>
        <taxon>Anguininae</taxon>
        <taxon>Ditylenchus</taxon>
    </lineage>
</organism>